<proteinExistence type="predicted"/>
<name>A0A1H3P242_9EURY</name>
<keyword evidence="3" id="KW-1185">Reference proteome</keyword>
<gene>
    <name evidence="2" type="ORF">SAMN05216564_11813</name>
</gene>
<reference evidence="3" key="1">
    <citation type="submission" date="2016-10" db="EMBL/GenBank/DDBJ databases">
        <authorList>
            <person name="Varghese N."/>
            <person name="Submissions S."/>
        </authorList>
    </citation>
    <scope>NUCLEOTIDE SEQUENCE [LARGE SCALE GENOMIC DNA]</scope>
    <source>
        <strain evidence="3">DC30,IBRC 10041,KCTC 4046</strain>
    </source>
</reference>
<dbReference type="EMBL" id="FNPC01000018">
    <property type="protein sequence ID" value="SDY95167.1"/>
    <property type="molecule type" value="Genomic_DNA"/>
</dbReference>
<evidence type="ECO:0000313" key="2">
    <source>
        <dbReference type="EMBL" id="SDY95167.1"/>
    </source>
</evidence>
<organism evidence="2 3">
    <name type="scientific">Halopenitus persicus</name>
    <dbReference type="NCBI Taxonomy" id="1048396"/>
    <lineage>
        <taxon>Archaea</taxon>
        <taxon>Methanobacteriati</taxon>
        <taxon>Methanobacteriota</taxon>
        <taxon>Stenosarchaea group</taxon>
        <taxon>Halobacteria</taxon>
        <taxon>Halobacteriales</taxon>
        <taxon>Haloferacaceae</taxon>
        <taxon>Halopenitus</taxon>
    </lineage>
</organism>
<feature type="region of interest" description="Disordered" evidence="1">
    <location>
        <begin position="216"/>
        <end position="235"/>
    </location>
</feature>
<evidence type="ECO:0000256" key="1">
    <source>
        <dbReference type="SAM" id="MobiDB-lite"/>
    </source>
</evidence>
<dbReference type="Proteomes" id="UP000199079">
    <property type="component" value="Unassembled WGS sequence"/>
</dbReference>
<evidence type="ECO:0000313" key="3">
    <source>
        <dbReference type="Proteomes" id="UP000199079"/>
    </source>
</evidence>
<sequence>MSLLLKQLGCSHVFPHIVQNVRLFSLYCRAYSSDLMTELTRRNAIRVCSGSALALIAGGGVLTYSSESAVAATGLTANDVSVSSADGSLTTLTITPDITVSWDGQETEVAEIQATWYVKTSSTSETTVGSTPYSITVSSPGTNGSVDHTFPEISLLSNNGGALSGSNFDATTDGGSTTTTVTLSMDVTLKDSGSNTITSQTDVLGPQNYDITVNNTESSVNPSISSSGTANTNGS</sequence>
<dbReference type="AlphaFoldDB" id="A0A1H3P242"/>
<protein>
    <submittedName>
        <fullName evidence="2">Uncharacterized protein</fullName>
    </submittedName>
</protein>
<accession>A0A1H3P242</accession>